<evidence type="ECO:0000259" key="6">
    <source>
        <dbReference type="Pfam" id="PF01029"/>
    </source>
</evidence>
<evidence type="ECO:0000256" key="5">
    <source>
        <dbReference type="ARBA" id="ARBA00023163"/>
    </source>
</evidence>
<keyword evidence="3" id="KW-0694">RNA-binding</keyword>
<keyword evidence="5" id="KW-0804">Transcription</keyword>
<organism evidence="7 8">
    <name type="scientific">Zostera marina</name>
    <name type="common">Eelgrass</name>
    <dbReference type="NCBI Taxonomy" id="29655"/>
    <lineage>
        <taxon>Eukaryota</taxon>
        <taxon>Viridiplantae</taxon>
        <taxon>Streptophyta</taxon>
        <taxon>Embryophyta</taxon>
        <taxon>Tracheophyta</taxon>
        <taxon>Spermatophyta</taxon>
        <taxon>Magnoliopsida</taxon>
        <taxon>Liliopsida</taxon>
        <taxon>Zosteraceae</taxon>
        <taxon>Zostera</taxon>
    </lineage>
</organism>
<dbReference type="GO" id="GO:0031564">
    <property type="term" value="P:transcription antitermination"/>
    <property type="evidence" value="ECO:0007669"/>
    <property type="project" value="UniProtKB-KW"/>
</dbReference>
<dbReference type="InterPro" id="IPR035926">
    <property type="entry name" value="NusB-like_sf"/>
</dbReference>
<dbReference type="AlphaFoldDB" id="A0A0K9PTZ2"/>
<dbReference type="Gene3D" id="1.10.940.10">
    <property type="entry name" value="NusB-like"/>
    <property type="match status" value="1"/>
</dbReference>
<keyword evidence="2" id="KW-0889">Transcription antitermination</keyword>
<dbReference type="InterPro" id="IPR006027">
    <property type="entry name" value="NusB_RsmB_TIM44"/>
</dbReference>
<dbReference type="PANTHER" id="PTHR11078:SF3">
    <property type="entry name" value="ANTITERMINATION NUSB DOMAIN-CONTAINING PROTEIN"/>
    <property type="match status" value="1"/>
</dbReference>
<evidence type="ECO:0000256" key="3">
    <source>
        <dbReference type="ARBA" id="ARBA00022884"/>
    </source>
</evidence>
<keyword evidence="8" id="KW-1185">Reference proteome</keyword>
<evidence type="ECO:0000256" key="1">
    <source>
        <dbReference type="ARBA" id="ARBA00005952"/>
    </source>
</evidence>
<evidence type="ECO:0000256" key="2">
    <source>
        <dbReference type="ARBA" id="ARBA00022814"/>
    </source>
</evidence>
<comment type="caution">
    <text evidence="7">The sequence shown here is derived from an EMBL/GenBank/DDBJ whole genome shotgun (WGS) entry which is preliminary data.</text>
</comment>
<reference evidence="8" key="1">
    <citation type="journal article" date="2016" name="Nature">
        <title>The genome of the seagrass Zostera marina reveals angiosperm adaptation to the sea.</title>
        <authorList>
            <person name="Olsen J.L."/>
            <person name="Rouze P."/>
            <person name="Verhelst B."/>
            <person name="Lin Y.-C."/>
            <person name="Bayer T."/>
            <person name="Collen J."/>
            <person name="Dattolo E."/>
            <person name="De Paoli E."/>
            <person name="Dittami S."/>
            <person name="Maumus F."/>
            <person name="Michel G."/>
            <person name="Kersting A."/>
            <person name="Lauritano C."/>
            <person name="Lohaus R."/>
            <person name="Toepel M."/>
            <person name="Tonon T."/>
            <person name="Vanneste K."/>
            <person name="Amirebrahimi M."/>
            <person name="Brakel J."/>
            <person name="Bostroem C."/>
            <person name="Chovatia M."/>
            <person name="Grimwood J."/>
            <person name="Jenkins J.W."/>
            <person name="Jueterbock A."/>
            <person name="Mraz A."/>
            <person name="Stam W.T."/>
            <person name="Tice H."/>
            <person name="Bornberg-Bauer E."/>
            <person name="Green P.J."/>
            <person name="Pearson G.A."/>
            <person name="Procaccini G."/>
            <person name="Duarte C.M."/>
            <person name="Schmutz J."/>
            <person name="Reusch T.B.H."/>
            <person name="Van de Peer Y."/>
        </authorList>
    </citation>
    <scope>NUCLEOTIDE SEQUENCE [LARGE SCALE GENOMIC DNA]</scope>
    <source>
        <strain evidence="8">cv. Finnish</strain>
    </source>
</reference>
<dbReference type="Pfam" id="PF01029">
    <property type="entry name" value="NusB"/>
    <property type="match status" value="1"/>
</dbReference>
<dbReference type="Proteomes" id="UP000036987">
    <property type="component" value="Unassembled WGS sequence"/>
</dbReference>
<accession>A0A0K9PTZ2</accession>
<evidence type="ECO:0000256" key="4">
    <source>
        <dbReference type="ARBA" id="ARBA00023015"/>
    </source>
</evidence>
<evidence type="ECO:0000313" key="8">
    <source>
        <dbReference type="Proteomes" id="UP000036987"/>
    </source>
</evidence>
<dbReference type="OMA" id="VAPPNWK"/>
<name>A0A0K9PTZ2_ZOSMR</name>
<dbReference type="InterPro" id="IPR011605">
    <property type="entry name" value="NusB_fam"/>
</dbReference>
<keyword evidence="4" id="KW-0805">Transcription regulation</keyword>
<protein>
    <submittedName>
        <fullName evidence="7">N utilization substance protein B-like protein</fullName>
    </submittedName>
</protein>
<feature type="domain" description="NusB/RsmB/TIM44" evidence="6">
    <location>
        <begin position="177"/>
        <end position="277"/>
    </location>
</feature>
<dbReference type="PANTHER" id="PTHR11078">
    <property type="entry name" value="N UTILIZATION SUBSTANCE PROTEIN B-RELATED"/>
    <property type="match status" value="1"/>
</dbReference>
<evidence type="ECO:0000313" key="7">
    <source>
        <dbReference type="EMBL" id="KMZ71702.1"/>
    </source>
</evidence>
<proteinExistence type="inferred from homology"/>
<dbReference type="GO" id="GO:0006353">
    <property type="term" value="P:DNA-templated transcription termination"/>
    <property type="evidence" value="ECO:0007669"/>
    <property type="project" value="InterPro"/>
</dbReference>
<comment type="similarity">
    <text evidence="1">Belongs to the NusB family.</text>
</comment>
<dbReference type="SUPFAM" id="SSF48013">
    <property type="entry name" value="NusB-like"/>
    <property type="match status" value="1"/>
</dbReference>
<dbReference type="STRING" id="29655.A0A0K9PTZ2"/>
<dbReference type="GO" id="GO:0003723">
    <property type="term" value="F:RNA binding"/>
    <property type="evidence" value="ECO:0007669"/>
    <property type="project" value="UniProtKB-KW"/>
</dbReference>
<dbReference type="OrthoDB" id="1897242at2759"/>
<sequence>MEGTAALSISVPPKPKPNFHFRSSNSSSFRQTQLLHFPPRPSRLPTLAFTSPPRVLAETIEQPELEAPTIRKAHGNDNISRRVDHTGRFCSPRSARELALLISYAACLDGSDPVRLFDKRVNVKRESGYMFDKTCLLDYDHMSFGGAPVETGTEEEAEELVLKNEKASSNEADVLSAPIKLVYSKSVLRLTREILGAVVRKWDENVGIIDKIIPQNWKNEPAGRILELCILHLAMAEIKTIGTRHQIVINEAVDLAKRFCDGSAPRIVNGCLRTFIKDRISSSSSSDQNL</sequence>
<gene>
    <name evidence="7" type="ORF">ZOSMA_177G00300</name>
</gene>
<dbReference type="EMBL" id="LFYR01000664">
    <property type="protein sequence ID" value="KMZ71702.1"/>
    <property type="molecule type" value="Genomic_DNA"/>
</dbReference>